<organism evidence="2 3">
    <name type="scientific">Caulobacter ginsengisoli</name>
    <dbReference type="NCBI Taxonomy" id="400775"/>
    <lineage>
        <taxon>Bacteria</taxon>
        <taxon>Pseudomonadati</taxon>
        <taxon>Pseudomonadota</taxon>
        <taxon>Alphaproteobacteria</taxon>
        <taxon>Caulobacterales</taxon>
        <taxon>Caulobacteraceae</taxon>
        <taxon>Caulobacter</taxon>
    </lineage>
</organism>
<accession>A0ABU0INT5</accession>
<gene>
    <name evidence="2" type="ORF">QO010_001428</name>
</gene>
<evidence type="ECO:0000313" key="3">
    <source>
        <dbReference type="Proteomes" id="UP001228905"/>
    </source>
</evidence>
<keyword evidence="1" id="KW-0732">Signal</keyword>
<dbReference type="Proteomes" id="UP001228905">
    <property type="component" value="Unassembled WGS sequence"/>
</dbReference>
<feature type="signal peptide" evidence="1">
    <location>
        <begin position="1"/>
        <end position="28"/>
    </location>
</feature>
<name>A0ABU0INT5_9CAUL</name>
<evidence type="ECO:0000256" key="1">
    <source>
        <dbReference type="SAM" id="SignalP"/>
    </source>
</evidence>
<comment type="caution">
    <text evidence="2">The sequence shown here is derived from an EMBL/GenBank/DDBJ whole genome shotgun (WGS) entry which is preliminary data.</text>
</comment>
<evidence type="ECO:0000313" key="2">
    <source>
        <dbReference type="EMBL" id="MDQ0463657.1"/>
    </source>
</evidence>
<proteinExistence type="predicted"/>
<evidence type="ECO:0008006" key="4">
    <source>
        <dbReference type="Google" id="ProtNLM"/>
    </source>
</evidence>
<sequence>MIALTRRTAGFAPVLAAFCLMLAPLAGAWAEAALLTPRAFTDRFVEALHQAAPQLKVTRKSVDELDITAPGEKEPAQLYLGNAYRQYANNPSALDEIIGRFVRVTMAMNQTLPIVRADMRLLIRPASYLAELARLQKEQGMDDPPLSRPFTGDLVILLGQNTPDAYRYPLGSDVRKELGDDQDAIWASARTATLAAMTDIQFETVAPGLVLVSANDDLAPSLLLDDAFWRRKELEGPGELTVAVLDKSTLLVGHVQDQKDFDFLQGFVTEQFDNGDALSKVLLVRRGGQWMVRAPGLETDNSDVTPRPRMG</sequence>
<keyword evidence="3" id="KW-1185">Reference proteome</keyword>
<dbReference type="RefSeq" id="WP_307347762.1">
    <property type="nucleotide sequence ID" value="NZ_JAUSVS010000002.1"/>
</dbReference>
<dbReference type="EMBL" id="JAUSVS010000002">
    <property type="protein sequence ID" value="MDQ0463657.1"/>
    <property type="molecule type" value="Genomic_DNA"/>
</dbReference>
<reference evidence="2 3" key="1">
    <citation type="submission" date="2023-07" db="EMBL/GenBank/DDBJ databases">
        <title>Genomic Encyclopedia of Type Strains, Phase IV (KMG-IV): sequencing the most valuable type-strain genomes for metagenomic binning, comparative biology and taxonomic classification.</title>
        <authorList>
            <person name="Goeker M."/>
        </authorList>
    </citation>
    <scope>NUCLEOTIDE SEQUENCE [LARGE SCALE GENOMIC DNA]</scope>
    <source>
        <strain evidence="2 3">DSM 18695</strain>
    </source>
</reference>
<protein>
    <recommendedName>
        <fullName evidence="4">DUF1444 domain-containing protein</fullName>
    </recommendedName>
</protein>
<feature type="chain" id="PRO_5046077906" description="DUF1444 domain-containing protein" evidence="1">
    <location>
        <begin position="29"/>
        <end position="311"/>
    </location>
</feature>